<name>A0A6A1VXZ2_9ROSI</name>
<accession>A0A6A1VXZ2</accession>
<evidence type="ECO:0000259" key="8">
    <source>
        <dbReference type="Pfam" id="PF01728"/>
    </source>
</evidence>
<evidence type="ECO:0000256" key="1">
    <source>
        <dbReference type="ARBA" id="ARBA00009258"/>
    </source>
</evidence>
<dbReference type="PIRSF" id="PIRSF005461">
    <property type="entry name" value="23S_rRNA_mtase"/>
    <property type="match status" value="1"/>
</dbReference>
<protein>
    <recommendedName>
        <fullName evidence="6">rRNA methyltransferase 2, mitochondrial</fullName>
    </recommendedName>
</protein>
<dbReference type="OrthoDB" id="20105at2759"/>
<dbReference type="EMBL" id="RXIC02000021">
    <property type="protein sequence ID" value="KAB1217854.1"/>
    <property type="molecule type" value="Genomic_DNA"/>
</dbReference>
<evidence type="ECO:0000313" key="9">
    <source>
        <dbReference type="EMBL" id="KAB1217854.1"/>
    </source>
</evidence>
<evidence type="ECO:0000256" key="4">
    <source>
        <dbReference type="ARBA" id="ARBA00022679"/>
    </source>
</evidence>
<dbReference type="PANTHER" id="PTHR10920">
    <property type="entry name" value="RIBOSOMAL RNA METHYLTRANSFERASE"/>
    <property type="match status" value="1"/>
</dbReference>
<organism evidence="9 10">
    <name type="scientific">Morella rubra</name>
    <name type="common">Chinese bayberry</name>
    <dbReference type="NCBI Taxonomy" id="262757"/>
    <lineage>
        <taxon>Eukaryota</taxon>
        <taxon>Viridiplantae</taxon>
        <taxon>Streptophyta</taxon>
        <taxon>Embryophyta</taxon>
        <taxon>Tracheophyta</taxon>
        <taxon>Spermatophyta</taxon>
        <taxon>Magnoliopsida</taxon>
        <taxon>eudicotyledons</taxon>
        <taxon>Gunneridae</taxon>
        <taxon>Pentapetalae</taxon>
        <taxon>rosids</taxon>
        <taxon>fabids</taxon>
        <taxon>Fagales</taxon>
        <taxon>Myricaceae</taxon>
        <taxon>Morella</taxon>
    </lineage>
</organism>
<feature type="domain" description="Ribosomal RNA methyltransferase FtsJ" evidence="8">
    <location>
        <begin position="19"/>
        <end position="223"/>
    </location>
</feature>
<dbReference type="FunFam" id="3.40.50.150:FF:000212">
    <property type="entry name" value="Ribosomal RNA large subunit methyltransferase E"/>
    <property type="match status" value="1"/>
</dbReference>
<keyword evidence="4 9" id="KW-0808">Transferase</keyword>
<dbReference type="InterPro" id="IPR050082">
    <property type="entry name" value="RNA_methyltr_RlmE"/>
</dbReference>
<comment type="similarity">
    <text evidence="1">Belongs to the class I-like SAM-binding methyltransferase superfamily. RNA methyltransferase RlmE family.</text>
</comment>
<evidence type="ECO:0000313" key="10">
    <source>
        <dbReference type="Proteomes" id="UP000516437"/>
    </source>
</evidence>
<dbReference type="Proteomes" id="UP000516437">
    <property type="component" value="Chromosome 3"/>
</dbReference>
<evidence type="ECO:0000256" key="2">
    <source>
        <dbReference type="ARBA" id="ARBA00022552"/>
    </source>
</evidence>
<dbReference type="PANTHER" id="PTHR10920:SF18">
    <property type="entry name" value="RRNA METHYLTRANSFERASE 2, MITOCHONDRIAL"/>
    <property type="match status" value="1"/>
</dbReference>
<dbReference type="InterPro" id="IPR029063">
    <property type="entry name" value="SAM-dependent_MTases_sf"/>
</dbReference>
<sequence>MSGAGAPDFFYREAQRLGYVARSAFKLLQMQKQYRLIKPGSSVLDLGCAPGAWLQVACQSLGPLKSGGVAVGIDLKKVKVPPLCDARVQTVCADVMKLPKDKVRALSPQQKGFSVILSDMCPLVSGITTRDAALSIELGMRALDLAVGGAALPNLGDELDGSICDSDNSGVLQAGGHLVIKLLESEDVQEFSRMCKPLFRKASLLRPKATRSSSREIYLICQGLQSNARV</sequence>
<dbReference type="Pfam" id="PF01728">
    <property type="entry name" value="FtsJ"/>
    <property type="match status" value="1"/>
</dbReference>
<evidence type="ECO:0000256" key="7">
    <source>
        <dbReference type="PIRSR" id="PIRSR005461-1"/>
    </source>
</evidence>
<evidence type="ECO:0000256" key="3">
    <source>
        <dbReference type="ARBA" id="ARBA00022603"/>
    </source>
</evidence>
<dbReference type="InterPro" id="IPR015507">
    <property type="entry name" value="rRNA-MeTfrase_E"/>
</dbReference>
<reference evidence="9 10" key="1">
    <citation type="journal article" date="2019" name="Plant Biotechnol. J.">
        <title>The red bayberry genome and genetic basis of sex determination.</title>
        <authorList>
            <person name="Jia H.M."/>
            <person name="Jia H.J."/>
            <person name="Cai Q.L."/>
            <person name="Wang Y."/>
            <person name="Zhao H.B."/>
            <person name="Yang W.F."/>
            <person name="Wang G.Y."/>
            <person name="Li Y.H."/>
            <person name="Zhan D.L."/>
            <person name="Shen Y.T."/>
            <person name="Niu Q.F."/>
            <person name="Chang L."/>
            <person name="Qiu J."/>
            <person name="Zhao L."/>
            <person name="Xie H.B."/>
            <person name="Fu W.Y."/>
            <person name="Jin J."/>
            <person name="Li X.W."/>
            <person name="Jiao Y."/>
            <person name="Zhou C.C."/>
            <person name="Tu T."/>
            <person name="Chai C.Y."/>
            <person name="Gao J.L."/>
            <person name="Fan L.J."/>
            <person name="van de Weg E."/>
            <person name="Wang J.Y."/>
            <person name="Gao Z.S."/>
        </authorList>
    </citation>
    <scope>NUCLEOTIDE SEQUENCE [LARGE SCALE GENOMIC DNA]</scope>
    <source>
        <tissue evidence="9">Leaves</tissue>
    </source>
</reference>
<dbReference type="GO" id="GO:0008650">
    <property type="term" value="F:rRNA (uridine-2'-O-)-methyltransferase activity"/>
    <property type="evidence" value="ECO:0007669"/>
    <property type="project" value="TreeGrafter"/>
</dbReference>
<dbReference type="AlphaFoldDB" id="A0A6A1VXZ2"/>
<evidence type="ECO:0000256" key="6">
    <source>
        <dbReference type="ARBA" id="ARBA00041184"/>
    </source>
</evidence>
<proteinExistence type="inferred from homology"/>
<dbReference type="SUPFAM" id="SSF53335">
    <property type="entry name" value="S-adenosyl-L-methionine-dependent methyltransferases"/>
    <property type="match status" value="1"/>
</dbReference>
<comment type="caution">
    <text evidence="9">The sequence shown here is derived from an EMBL/GenBank/DDBJ whole genome shotgun (WGS) entry which is preliminary data.</text>
</comment>
<dbReference type="Gene3D" id="3.40.50.150">
    <property type="entry name" value="Vaccinia Virus protein VP39"/>
    <property type="match status" value="1"/>
</dbReference>
<keyword evidence="2" id="KW-0698">rRNA processing</keyword>
<evidence type="ECO:0000256" key="5">
    <source>
        <dbReference type="ARBA" id="ARBA00022691"/>
    </source>
</evidence>
<dbReference type="HAMAP" id="MF_01547">
    <property type="entry name" value="RNA_methyltr_E"/>
    <property type="match status" value="1"/>
</dbReference>
<feature type="active site" description="Proton acceptor" evidence="7">
    <location>
        <position position="181"/>
    </location>
</feature>
<keyword evidence="3 9" id="KW-0489">Methyltransferase</keyword>
<keyword evidence="10" id="KW-1185">Reference proteome</keyword>
<gene>
    <name evidence="9" type="ORF">CJ030_MR3G014736</name>
</gene>
<keyword evidence="5 7" id="KW-0949">S-adenosyl-L-methionine</keyword>
<dbReference type="InterPro" id="IPR002877">
    <property type="entry name" value="RNA_MeTrfase_FtsJ_dom"/>
</dbReference>